<dbReference type="EMBL" id="JBHUDP010000003">
    <property type="protein sequence ID" value="MFD1686140.1"/>
    <property type="molecule type" value="Genomic_DNA"/>
</dbReference>
<keyword evidence="13" id="KW-1185">Reference proteome</keyword>
<dbReference type="Gene3D" id="1.20.1560.10">
    <property type="entry name" value="ABC transporter type 1, transmembrane domain"/>
    <property type="match status" value="1"/>
</dbReference>
<feature type="transmembrane region" description="Helical" evidence="9">
    <location>
        <begin position="24"/>
        <end position="50"/>
    </location>
</feature>
<dbReference type="InterPro" id="IPR017871">
    <property type="entry name" value="ABC_transporter-like_CS"/>
</dbReference>
<dbReference type="SMART" id="SM00382">
    <property type="entry name" value="AAA"/>
    <property type="match status" value="1"/>
</dbReference>
<feature type="transmembrane region" description="Helical" evidence="9">
    <location>
        <begin position="275"/>
        <end position="303"/>
    </location>
</feature>
<dbReference type="AlphaFoldDB" id="A0ABD6DW93"/>
<evidence type="ECO:0000313" key="13">
    <source>
        <dbReference type="Proteomes" id="UP001597092"/>
    </source>
</evidence>
<accession>A0ABD6DW93</accession>
<dbReference type="Proteomes" id="UP001597092">
    <property type="component" value="Unassembled WGS sequence"/>
</dbReference>
<dbReference type="GO" id="GO:0005886">
    <property type="term" value="C:plasma membrane"/>
    <property type="evidence" value="ECO:0007669"/>
    <property type="project" value="UniProtKB-SubCell"/>
</dbReference>
<dbReference type="PROSITE" id="PS50893">
    <property type="entry name" value="ABC_TRANSPORTER_2"/>
    <property type="match status" value="1"/>
</dbReference>
<dbReference type="PANTHER" id="PTHR24221">
    <property type="entry name" value="ATP-BINDING CASSETTE SUB-FAMILY B"/>
    <property type="match status" value="1"/>
</dbReference>
<keyword evidence="8 9" id="KW-0472">Membrane</keyword>
<dbReference type="Gene3D" id="3.40.50.300">
    <property type="entry name" value="P-loop containing nucleotide triphosphate hydrolases"/>
    <property type="match status" value="1"/>
</dbReference>
<proteinExistence type="predicted"/>
<dbReference type="Pfam" id="PF00005">
    <property type="entry name" value="ABC_tran"/>
    <property type="match status" value="1"/>
</dbReference>
<reference evidence="12 13" key="1">
    <citation type="journal article" date="2019" name="Int. J. Syst. Evol. Microbiol.">
        <title>The Global Catalogue of Microorganisms (GCM) 10K type strain sequencing project: providing services to taxonomists for standard genome sequencing and annotation.</title>
        <authorList>
            <consortium name="The Broad Institute Genomics Platform"/>
            <consortium name="The Broad Institute Genome Sequencing Center for Infectious Disease"/>
            <person name="Wu L."/>
            <person name="Ma J."/>
        </authorList>
    </citation>
    <scope>NUCLEOTIDE SEQUENCE [LARGE SCALE GENOMIC DNA]</scope>
    <source>
        <strain evidence="12 13">CGMCC 1.10387</strain>
    </source>
</reference>
<evidence type="ECO:0000259" key="10">
    <source>
        <dbReference type="PROSITE" id="PS50893"/>
    </source>
</evidence>
<dbReference type="Pfam" id="PF00664">
    <property type="entry name" value="ABC_membrane"/>
    <property type="match status" value="1"/>
</dbReference>
<dbReference type="SUPFAM" id="SSF90123">
    <property type="entry name" value="ABC transporter transmembrane region"/>
    <property type="match status" value="1"/>
</dbReference>
<dbReference type="PROSITE" id="PS00211">
    <property type="entry name" value="ABC_TRANSPORTER_1"/>
    <property type="match status" value="1"/>
</dbReference>
<comment type="caution">
    <text evidence="12">The sequence shown here is derived from an EMBL/GenBank/DDBJ whole genome shotgun (WGS) entry which is preliminary data.</text>
</comment>
<feature type="transmembrane region" description="Helical" evidence="9">
    <location>
        <begin position="79"/>
        <end position="101"/>
    </location>
</feature>
<dbReference type="SUPFAM" id="SSF52540">
    <property type="entry name" value="P-loop containing nucleoside triphosphate hydrolases"/>
    <property type="match status" value="1"/>
</dbReference>
<evidence type="ECO:0000256" key="1">
    <source>
        <dbReference type="ARBA" id="ARBA00004651"/>
    </source>
</evidence>
<keyword evidence="6 12" id="KW-0067">ATP-binding</keyword>
<feature type="transmembrane region" description="Helical" evidence="9">
    <location>
        <begin position="169"/>
        <end position="196"/>
    </location>
</feature>
<dbReference type="InterPro" id="IPR036640">
    <property type="entry name" value="ABC1_TM_sf"/>
</dbReference>
<evidence type="ECO:0000256" key="6">
    <source>
        <dbReference type="ARBA" id="ARBA00022840"/>
    </source>
</evidence>
<keyword evidence="4 9" id="KW-0812">Transmembrane</keyword>
<dbReference type="InterPro" id="IPR027417">
    <property type="entry name" value="P-loop_NTPase"/>
</dbReference>
<gene>
    <name evidence="12" type="ORF">ACFSAS_11005</name>
</gene>
<evidence type="ECO:0000256" key="5">
    <source>
        <dbReference type="ARBA" id="ARBA00022741"/>
    </source>
</evidence>
<feature type="domain" description="ABC transmembrane type-1" evidence="11">
    <location>
        <begin position="27"/>
        <end position="305"/>
    </location>
</feature>
<name>A0ABD6DW93_9EURY</name>
<dbReference type="GO" id="GO:0005524">
    <property type="term" value="F:ATP binding"/>
    <property type="evidence" value="ECO:0007669"/>
    <property type="project" value="UniProtKB-KW"/>
</dbReference>
<sequence length="593" mass="65158">MPEDLGFREKLNALYLIASFKPRFTTAIVGFGVLTALLEGVGVTLIVPLIEVAQSSGAAPDGGIAGAFASIYEFLGLPFTVGSIVLGVGLVLTVRYAFTFLTEWARVHLRMNYVCDLQSRGFDNTLEARIAYFDREGSDDILNAIVTQAQHAGEAIEAFVRMFQRSMLIVMYLGIALYLAPRLTVVSVGLVGILTFGLRNTIESGYTIGDRVADANEKIQRAVQAGTQGIREVKTLRYGSKLRNDFGDAMGQFVDASIRVKRNEALIGNAYNLSIALLIFGLIYAAFVFTSMSFGVLGAFLFVMFKLGPVVSGTNKRFYQLEGMLPHLIRTEEFIDTLQRHPEIEGGEEPVPEDPSPVTFENVSFSYDGTEEVLSDVSFRMDEGEFVAFVGESGAGKSTIASLLARLYTPDSGQITAAGRPVNEYDIDDWRSRVAYVRQNPFIFNTTLEENLRIANQDASPQELERVCEIAQVSEFVDDLPNGYGTELGDDGVRLSGGQRQRVALARALLEDADVLVLDEATSDLDTNIESRVQAGIESMDREFMILAIAHRLSTISDADRIYTVKDGTIVERGEHESLLEDDGQYAELYSAQ</sequence>
<dbReference type="InterPro" id="IPR003593">
    <property type="entry name" value="AAA+_ATPase"/>
</dbReference>
<keyword evidence="5" id="KW-0547">Nucleotide-binding</keyword>
<evidence type="ECO:0000259" key="11">
    <source>
        <dbReference type="PROSITE" id="PS50929"/>
    </source>
</evidence>
<evidence type="ECO:0000256" key="4">
    <source>
        <dbReference type="ARBA" id="ARBA00022692"/>
    </source>
</evidence>
<dbReference type="InterPro" id="IPR011527">
    <property type="entry name" value="ABC1_TM_dom"/>
</dbReference>
<feature type="domain" description="ABC transporter" evidence="10">
    <location>
        <begin position="358"/>
        <end position="592"/>
    </location>
</feature>
<dbReference type="GO" id="GO:0055085">
    <property type="term" value="P:transmembrane transport"/>
    <property type="evidence" value="ECO:0007669"/>
    <property type="project" value="UniProtKB-ARBA"/>
</dbReference>
<keyword evidence="2" id="KW-0813">Transport</keyword>
<evidence type="ECO:0000313" key="12">
    <source>
        <dbReference type="EMBL" id="MFD1686140.1"/>
    </source>
</evidence>
<keyword evidence="7 9" id="KW-1133">Transmembrane helix</keyword>
<evidence type="ECO:0000256" key="9">
    <source>
        <dbReference type="SAM" id="Phobius"/>
    </source>
</evidence>
<keyword evidence="3" id="KW-1003">Cell membrane</keyword>
<organism evidence="12 13">
    <name type="scientific">Halobellus litoreus</name>
    <dbReference type="NCBI Taxonomy" id="755310"/>
    <lineage>
        <taxon>Archaea</taxon>
        <taxon>Methanobacteriati</taxon>
        <taxon>Methanobacteriota</taxon>
        <taxon>Stenosarchaea group</taxon>
        <taxon>Halobacteria</taxon>
        <taxon>Halobacteriales</taxon>
        <taxon>Haloferacaceae</taxon>
        <taxon>Halobellus</taxon>
    </lineage>
</organism>
<protein>
    <submittedName>
        <fullName evidence="12">ABC transporter ATP-binding protein</fullName>
    </submittedName>
</protein>
<comment type="subcellular location">
    <subcellularLocation>
        <location evidence="1">Cell membrane</location>
        <topology evidence="1">Multi-pass membrane protein</topology>
    </subcellularLocation>
</comment>
<dbReference type="FunFam" id="3.40.50.300:FF:000221">
    <property type="entry name" value="Multidrug ABC transporter ATP-binding protein"/>
    <property type="match status" value="1"/>
</dbReference>
<evidence type="ECO:0000256" key="2">
    <source>
        <dbReference type="ARBA" id="ARBA00022448"/>
    </source>
</evidence>
<dbReference type="RefSeq" id="WP_256308767.1">
    <property type="nucleotide sequence ID" value="NZ_JANHAW010000003.1"/>
</dbReference>
<dbReference type="PANTHER" id="PTHR24221:SF654">
    <property type="entry name" value="ATP-BINDING CASSETTE SUB-FAMILY B MEMBER 6"/>
    <property type="match status" value="1"/>
</dbReference>
<dbReference type="PROSITE" id="PS50929">
    <property type="entry name" value="ABC_TM1F"/>
    <property type="match status" value="1"/>
</dbReference>
<dbReference type="InterPro" id="IPR039421">
    <property type="entry name" value="Type_1_exporter"/>
</dbReference>
<evidence type="ECO:0000256" key="3">
    <source>
        <dbReference type="ARBA" id="ARBA00022475"/>
    </source>
</evidence>
<evidence type="ECO:0000256" key="7">
    <source>
        <dbReference type="ARBA" id="ARBA00022989"/>
    </source>
</evidence>
<dbReference type="InterPro" id="IPR003439">
    <property type="entry name" value="ABC_transporter-like_ATP-bd"/>
</dbReference>
<evidence type="ECO:0000256" key="8">
    <source>
        <dbReference type="ARBA" id="ARBA00023136"/>
    </source>
</evidence>